<gene>
    <name evidence="2" type="ORF">B4N89_02510</name>
</gene>
<sequence>MKQLKPRARSARHHQSDEEIQAAIRDRRDAAERTIRIAVETAAPELGPVTVVARMPIGVTGQVAVLRHPHGRRGVLASSIVTCRRFGFPGSDIADVPAPCDLRLAGLVQYSAEWRARQAMEALYRAGDAPRAAAPWLTGADQVLTLVSEALDQAVEMVEPEDRFALAEQVASRVLALLAGVAVSA</sequence>
<dbReference type="RefSeq" id="WP_078974236.1">
    <property type="nucleotide sequence ID" value="NZ_MWQN01000001.1"/>
</dbReference>
<proteinExistence type="predicted"/>
<organism evidence="2 3">
    <name type="scientific">Embleya scabrispora</name>
    <dbReference type="NCBI Taxonomy" id="159449"/>
    <lineage>
        <taxon>Bacteria</taxon>
        <taxon>Bacillati</taxon>
        <taxon>Actinomycetota</taxon>
        <taxon>Actinomycetes</taxon>
        <taxon>Kitasatosporales</taxon>
        <taxon>Streptomycetaceae</taxon>
        <taxon>Embleya</taxon>
    </lineage>
</organism>
<reference evidence="2 3" key="1">
    <citation type="submission" date="2017-03" db="EMBL/GenBank/DDBJ databases">
        <title>Draft genome sequence of Streptomyces scabrisporus NF3, endophyte isolated from Amphipterygium adstringens.</title>
        <authorList>
            <person name="Vazquez M."/>
            <person name="Ceapa C.D."/>
            <person name="Rodriguez Luna D."/>
            <person name="Sanchez Esquivel S."/>
        </authorList>
    </citation>
    <scope>NUCLEOTIDE SEQUENCE [LARGE SCALE GENOMIC DNA]</scope>
    <source>
        <strain evidence="2 3">NF3</strain>
    </source>
</reference>
<name>A0A1T3NT14_9ACTN</name>
<dbReference type="Proteomes" id="UP000190037">
    <property type="component" value="Unassembled WGS sequence"/>
</dbReference>
<evidence type="ECO:0000313" key="3">
    <source>
        <dbReference type="Proteomes" id="UP000190037"/>
    </source>
</evidence>
<dbReference type="AlphaFoldDB" id="A0A1T3NT14"/>
<dbReference type="STRING" id="159449.B4N89_02510"/>
<feature type="compositionally biased region" description="Basic residues" evidence="1">
    <location>
        <begin position="1"/>
        <end position="13"/>
    </location>
</feature>
<accession>A0A1T3NT14</accession>
<comment type="caution">
    <text evidence="2">The sequence shown here is derived from an EMBL/GenBank/DDBJ whole genome shotgun (WGS) entry which is preliminary data.</text>
</comment>
<evidence type="ECO:0000313" key="2">
    <source>
        <dbReference type="EMBL" id="OPC79969.1"/>
    </source>
</evidence>
<evidence type="ECO:0000256" key="1">
    <source>
        <dbReference type="SAM" id="MobiDB-lite"/>
    </source>
</evidence>
<dbReference type="EMBL" id="MWQN01000001">
    <property type="protein sequence ID" value="OPC79969.1"/>
    <property type="molecule type" value="Genomic_DNA"/>
</dbReference>
<keyword evidence="3" id="KW-1185">Reference proteome</keyword>
<feature type="region of interest" description="Disordered" evidence="1">
    <location>
        <begin position="1"/>
        <end position="21"/>
    </location>
</feature>
<protein>
    <submittedName>
        <fullName evidence="2">Uncharacterized protein</fullName>
    </submittedName>
</protein>